<dbReference type="EMBL" id="JANBUW010000023">
    <property type="protein sequence ID" value="KAJ2850810.1"/>
    <property type="molecule type" value="Genomic_DNA"/>
</dbReference>
<feature type="transmembrane region" description="Helical" evidence="5">
    <location>
        <begin position="123"/>
        <end position="145"/>
    </location>
</feature>
<feature type="transmembrane region" description="Helical" evidence="5">
    <location>
        <begin position="50"/>
        <end position="69"/>
    </location>
</feature>
<dbReference type="InterPro" id="IPR008253">
    <property type="entry name" value="Marvel"/>
</dbReference>
<evidence type="ECO:0000313" key="8">
    <source>
        <dbReference type="Proteomes" id="UP001139887"/>
    </source>
</evidence>
<keyword evidence="8" id="KW-1185">Reference proteome</keyword>
<evidence type="ECO:0000256" key="4">
    <source>
        <dbReference type="ARBA" id="ARBA00023136"/>
    </source>
</evidence>
<dbReference type="OrthoDB" id="5583062at2759"/>
<proteinExistence type="predicted"/>
<evidence type="ECO:0000256" key="3">
    <source>
        <dbReference type="ARBA" id="ARBA00022989"/>
    </source>
</evidence>
<feature type="domain" description="MARVEL" evidence="6">
    <location>
        <begin position="17"/>
        <end position="138"/>
    </location>
</feature>
<evidence type="ECO:0000259" key="6">
    <source>
        <dbReference type="Pfam" id="PF01284"/>
    </source>
</evidence>
<sequence length="225" mass="24194">MSNWHKLTLLRKLTLFSAIALIAAAFVSDATVLSYINGNSIRGSPIKGAAGWTMFVTVISLLLLPLLLTRSEKIQRWVNRTAVELIVLGILTLFYFISGIVLATKTGDSSCMIKTLCRRVKAATAFCWLAFFTLVGAMLVVGLVARVQSRLGLPLFTAYSFDVEGQEITPAVPIGASHDMHAAALSLGGTYFNGSNHGVHSASLQAEKPGYNTNEYSTAGYAGHH</sequence>
<evidence type="ECO:0000256" key="1">
    <source>
        <dbReference type="ARBA" id="ARBA00004141"/>
    </source>
</evidence>
<keyword evidence="3 5" id="KW-1133">Transmembrane helix</keyword>
<accession>A0A9W8I9E4</accession>
<dbReference type="GO" id="GO:0016020">
    <property type="term" value="C:membrane"/>
    <property type="evidence" value="ECO:0007669"/>
    <property type="project" value="UniProtKB-SubCell"/>
</dbReference>
<evidence type="ECO:0000256" key="2">
    <source>
        <dbReference type="ARBA" id="ARBA00022692"/>
    </source>
</evidence>
<gene>
    <name evidence="7" type="ORF">IWW36_001625</name>
</gene>
<feature type="transmembrane region" description="Helical" evidence="5">
    <location>
        <begin position="81"/>
        <end position="103"/>
    </location>
</feature>
<comment type="subcellular location">
    <subcellularLocation>
        <location evidence="1">Membrane</location>
        <topology evidence="1">Multi-pass membrane protein</topology>
    </subcellularLocation>
</comment>
<keyword evidence="2 5" id="KW-0812">Transmembrane</keyword>
<keyword evidence="4 5" id="KW-0472">Membrane</keyword>
<reference evidence="7" key="1">
    <citation type="submission" date="2022-07" db="EMBL/GenBank/DDBJ databases">
        <title>Phylogenomic reconstructions and comparative analyses of Kickxellomycotina fungi.</title>
        <authorList>
            <person name="Reynolds N.K."/>
            <person name="Stajich J.E."/>
            <person name="Barry K."/>
            <person name="Grigoriev I.V."/>
            <person name="Crous P."/>
            <person name="Smith M.E."/>
        </authorList>
    </citation>
    <scope>NUCLEOTIDE SEQUENCE</scope>
    <source>
        <strain evidence="7">NRRL 1566</strain>
    </source>
</reference>
<organism evidence="7 8">
    <name type="scientific">Coemansia brasiliensis</name>
    <dbReference type="NCBI Taxonomy" id="2650707"/>
    <lineage>
        <taxon>Eukaryota</taxon>
        <taxon>Fungi</taxon>
        <taxon>Fungi incertae sedis</taxon>
        <taxon>Zoopagomycota</taxon>
        <taxon>Kickxellomycotina</taxon>
        <taxon>Kickxellomycetes</taxon>
        <taxon>Kickxellales</taxon>
        <taxon>Kickxellaceae</taxon>
        <taxon>Coemansia</taxon>
    </lineage>
</organism>
<dbReference type="AlphaFoldDB" id="A0A9W8I9E4"/>
<dbReference type="Pfam" id="PF01284">
    <property type="entry name" value="MARVEL"/>
    <property type="match status" value="1"/>
</dbReference>
<evidence type="ECO:0000313" key="7">
    <source>
        <dbReference type="EMBL" id="KAJ2850810.1"/>
    </source>
</evidence>
<name>A0A9W8I9E4_9FUNG</name>
<dbReference type="Proteomes" id="UP001139887">
    <property type="component" value="Unassembled WGS sequence"/>
</dbReference>
<protein>
    <recommendedName>
        <fullName evidence="6">MARVEL domain-containing protein</fullName>
    </recommendedName>
</protein>
<evidence type="ECO:0000256" key="5">
    <source>
        <dbReference type="SAM" id="Phobius"/>
    </source>
</evidence>
<comment type="caution">
    <text evidence="7">The sequence shown here is derived from an EMBL/GenBank/DDBJ whole genome shotgun (WGS) entry which is preliminary data.</text>
</comment>